<protein>
    <submittedName>
        <fullName evidence="2">Uncharacterized protein</fullName>
    </submittedName>
</protein>
<evidence type="ECO:0000313" key="2">
    <source>
        <dbReference type="EMBL" id="KAF9777903.1"/>
    </source>
</evidence>
<comment type="caution">
    <text evidence="2">The sequence shown here is derived from an EMBL/GenBank/DDBJ whole genome shotgun (WGS) entry which is preliminary data.</text>
</comment>
<evidence type="ECO:0000256" key="1">
    <source>
        <dbReference type="SAM" id="MobiDB-lite"/>
    </source>
</evidence>
<dbReference type="Proteomes" id="UP000736335">
    <property type="component" value="Unassembled WGS sequence"/>
</dbReference>
<sequence length="426" mass="46706">MPFATENVLEMLMAINSFGPRFDPQSIPSYSDWLANHTFDPFGPDPFSPIPTAYPGIPFHSQSQGESRVKEGTNVGSRVDRGQRSSEDMLQVPKEVSDLPLVDHDSRLRDISQRSRFAFAQERVGQTVDRSRVPVQTKATPTRVPRVVGPRPPRYQRGSCARHEPPLVIPKAGYPLPTWLTRFEDHEDKLLAEFCPPSEGSTSPISDSLSGSPESGSGCADGEVSGWYSAEEEVEDRESFEFGAYSDSESESSAPASYWSRSAAAFDWPAPYQGSRVEGYSRVGAVTPHEFLPEGSPSLSWSVFAGPPVDGPTTASPARSSSTSFSVYDFADDDMEEGDGVRSGSSPGSLLGSYKEEEEGWCDRFDLTGYTSLPQQLWSLRMAAGLEPPPLMYPVTIQLPNLEEDEDAELDAIVVSPQSPAFDWVR</sequence>
<evidence type="ECO:0000313" key="3">
    <source>
        <dbReference type="Proteomes" id="UP000736335"/>
    </source>
</evidence>
<keyword evidence="3" id="KW-1185">Reference proteome</keyword>
<reference evidence="2" key="2">
    <citation type="submission" date="2020-11" db="EMBL/GenBank/DDBJ databases">
        <authorList>
            <consortium name="DOE Joint Genome Institute"/>
            <person name="Kuo A."/>
            <person name="Miyauchi S."/>
            <person name="Kiss E."/>
            <person name="Drula E."/>
            <person name="Kohler A."/>
            <person name="Sanchez-Garcia M."/>
            <person name="Andreopoulos B."/>
            <person name="Barry K.W."/>
            <person name="Bonito G."/>
            <person name="Buee M."/>
            <person name="Carver A."/>
            <person name="Chen C."/>
            <person name="Cichocki N."/>
            <person name="Clum A."/>
            <person name="Culley D."/>
            <person name="Crous P.W."/>
            <person name="Fauchery L."/>
            <person name="Girlanda M."/>
            <person name="Hayes R."/>
            <person name="Keri Z."/>
            <person name="Labutti K."/>
            <person name="Lipzen A."/>
            <person name="Lombard V."/>
            <person name="Magnuson J."/>
            <person name="Maillard F."/>
            <person name="Morin E."/>
            <person name="Murat C."/>
            <person name="Nolan M."/>
            <person name="Ohm R."/>
            <person name="Pangilinan J."/>
            <person name="Pereira M."/>
            <person name="Perotto S."/>
            <person name="Peter M."/>
            <person name="Riley R."/>
            <person name="Sitrit Y."/>
            <person name="Stielow B."/>
            <person name="Szollosi G."/>
            <person name="Zifcakova L."/>
            <person name="Stursova M."/>
            <person name="Spatafora J.W."/>
            <person name="Tedersoo L."/>
            <person name="Vaario L.-M."/>
            <person name="Yamada A."/>
            <person name="Yan M."/>
            <person name="Wang P."/>
            <person name="Xu J."/>
            <person name="Bruns T."/>
            <person name="Baldrian P."/>
            <person name="Vilgalys R."/>
            <person name="Henrissat B."/>
            <person name="Grigoriev I.V."/>
            <person name="Hibbett D."/>
            <person name="Nagy L.G."/>
            <person name="Martin F.M."/>
        </authorList>
    </citation>
    <scope>NUCLEOTIDE SEQUENCE</scope>
    <source>
        <strain evidence="2">UH-Tt-Lm1</strain>
    </source>
</reference>
<feature type="region of interest" description="Disordered" evidence="1">
    <location>
        <begin position="194"/>
        <end position="235"/>
    </location>
</feature>
<feature type="region of interest" description="Disordered" evidence="1">
    <location>
        <begin position="140"/>
        <end position="161"/>
    </location>
</feature>
<accession>A0A9P6L0G6</accession>
<proteinExistence type="predicted"/>
<name>A0A9P6L0G6_9AGAM</name>
<organism evidence="2 3">
    <name type="scientific">Thelephora terrestris</name>
    <dbReference type="NCBI Taxonomy" id="56493"/>
    <lineage>
        <taxon>Eukaryota</taxon>
        <taxon>Fungi</taxon>
        <taxon>Dikarya</taxon>
        <taxon>Basidiomycota</taxon>
        <taxon>Agaricomycotina</taxon>
        <taxon>Agaricomycetes</taxon>
        <taxon>Thelephorales</taxon>
        <taxon>Thelephoraceae</taxon>
        <taxon>Thelephora</taxon>
    </lineage>
</organism>
<feature type="region of interest" description="Disordered" evidence="1">
    <location>
        <begin position="60"/>
        <end position="86"/>
    </location>
</feature>
<gene>
    <name evidence="2" type="ORF">BJ322DRAFT_517803</name>
</gene>
<dbReference type="EMBL" id="WIUZ02000026">
    <property type="protein sequence ID" value="KAF9777903.1"/>
    <property type="molecule type" value="Genomic_DNA"/>
</dbReference>
<dbReference type="AlphaFoldDB" id="A0A9P6L0G6"/>
<reference evidence="2" key="1">
    <citation type="journal article" date="2020" name="Nat. Commun.">
        <title>Large-scale genome sequencing of mycorrhizal fungi provides insights into the early evolution of symbiotic traits.</title>
        <authorList>
            <person name="Miyauchi S."/>
            <person name="Kiss E."/>
            <person name="Kuo A."/>
            <person name="Drula E."/>
            <person name="Kohler A."/>
            <person name="Sanchez-Garcia M."/>
            <person name="Morin E."/>
            <person name="Andreopoulos B."/>
            <person name="Barry K.W."/>
            <person name="Bonito G."/>
            <person name="Buee M."/>
            <person name="Carver A."/>
            <person name="Chen C."/>
            <person name="Cichocki N."/>
            <person name="Clum A."/>
            <person name="Culley D."/>
            <person name="Crous P.W."/>
            <person name="Fauchery L."/>
            <person name="Girlanda M."/>
            <person name="Hayes R.D."/>
            <person name="Keri Z."/>
            <person name="LaButti K."/>
            <person name="Lipzen A."/>
            <person name="Lombard V."/>
            <person name="Magnuson J."/>
            <person name="Maillard F."/>
            <person name="Murat C."/>
            <person name="Nolan M."/>
            <person name="Ohm R.A."/>
            <person name="Pangilinan J."/>
            <person name="Pereira M.F."/>
            <person name="Perotto S."/>
            <person name="Peter M."/>
            <person name="Pfister S."/>
            <person name="Riley R."/>
            <person name="Sitrit Y."/>
            <person name="Stielow J.B."/>
            <person name="Szollosi G."/>
            <person name="Zifcakova L."/>
            <person name="Stursova M."/>
            <person name="Spatafora J.W."/>
            <person name="Tedersoo L."/>
            <person name="Vaario L.M."/>
            <person name="Yamada A."/>
            <person name="Yan M."/>
            <person name="Wang P."/>
            <person name="Xu J."/>
            <person name="Bruns T."/>
            <person name="Baldrian P."/>
            <person name="Vilgalys R."/>
            <person name="Dunand C."/>
            <person name="Henrissat B."/>
            <person name="Grigoriev I.V."/>
            <person name="Hibbett D."/>
            <person name="Nagy L.G."/>
            <person name="Martin F.M."/>
        </authorList>
    </citation>
    <scope>NUCLEOTIDE SEQUENCE</scope>
    <source>
        <strain evidence="2">UH-Tt-Lm1</strain>
    </source>
</reference>
<feature type="compositionally biased region" description="Low complexity" evidence="1">
    <location>
        <begin position="200"/>
        <end position="218"/>
    </location>
</feature>
<dbReference type="OrthoDB" id="10598498at2759"/>